<evidence type="ECO:0000256" key="1">
    <source>
        <dbReference type="SAM" id="MobiDB-lite"/>
    </source>
</evidence>
<evidence type="ECO:0000313" key="2">
    <source>
        <dbReference type="EMBL" id="CCM04324.1"/>
    </source>
</evidence>
<name>J4H439_9APHY</name>
<keyword evidence="3" id="KW-1185">Reference proteome</keyword>
<dbReference type="GeneID" id="24099235"/>
<dbReference type="Proteomes" id="UP000006352">
    <property type="component" value="Unassembled WGS sequence"/>
</dbReference>
<organism evidence="2 3">
    <name type="scientific">Fibroporia radiculosa</name>
    <dbReference type="NCBI Taxonomy" id="599839"/>
    <lineage>
        <taxon>Eukaryota</taxon>
        <taxon>Fungi</taxon>
        <taxon>Dikarya</taxon>
        <taxon>Basidiomycota</taxon>
        <taxon>Agaricomycotina</taxon>
        <taxon>Agaricomycetes</taxon>
        <taxon>Polyporales</taxon>
        <taxon>Fibroporiaceae</taxon>
        <taxon>Fibroporia</taxon>
    </lineage>
</organism>
<feature type="region of interest" description="Disordered" evidence="1">
    <location>
        <begin position="181"/>
        <end position="204"/>
    </location>
</feature>
<dbReference type="AlphaFoldDB" id="J4H439"/>
<sequence>MPPTKARGNTLRLWTMWFRKHAWRYMPLVQERSREASPASVLPTTETRQRSSVVERGAKRTIDTTAGVSSRLVASQVSGSIVRRRHRYAAVYSATDIVATAAKDPDAHSFIHELANILGKGDQANDARRPLLLDSTPAPSLASVDIVRKPAISPIEAPLPLTTNALSQRMLRHKQRMVIMRQRSSRSLRKRSSQSFSNVSARRSEHNTTVIMQTAIVPSTEPAKTTIAYVPLGHPQRPLYTAIRKNMSPPVPVDFVPTLDYTSFSAAVQTRESKSLDIPRSTTLGRSFGRHTPIPASEWTTGCSLSGETELRITLARCRSADDDISDRFVCPKKGGVVREKVKSLGKGLKGLFLGKAG</sequence>
<dbReference type="HOGENOM" id="CLU_647221_0_0_1"/>
<dbReference type="RefSeq" id="XP_012183607.1">
    <property type="nucleotide sequence ID" value="XM_012328217.1"/>
</dbReference>
<reference evidence="2 3" key="1">
    <citation type="journal article" date="2012" name="Appl. Environ. Microbiol.">
        <title>Short-read sequencing for genomic analysis of the brown rot fungus Fibroporia radiculosa.</title>
        <authorList>
            <person name="Tang J.D."/>
            <person name="Perkins A.D."/>
            <person name="Sonstegard T.S."/>
            <person name="Schroeder S.G."/>
            <person name="Burgess S.C."/>
            <person name="Diehl S.V."/>
        </authorList>
    </citation>
    <scope>NUCLEOTIDE SEQUENCE [LARGE SCALE GENOMIC DNA]</scope>
    <source>
        <strain evidence="2 3">TFFH 294</strain>
    </source>
</reference>
<protein>
    <submittedName>
        <fullName evidence="2">Uncharacterized protein</fullName>
    </submittedName>
</protein>
<dbReference type="InParanoid" id="J4H439"/>
<feature type="compositionally biased region" description="Basic residues" evidence="1">
    <location>
        <begin position="183"/>
        <end position="192"/>
    </location>
</feature>
<dbReference type="OrthoDB" id="2687560at2759"/>
<evidence type="ECO:0000313" key="3">
    <source>
        <dbReference type="Proteomes" id="UP000006352"/>
    </source>
</evidence>
<proteinExistence type="predicted"/>
<gene>
    <name evidence="2" type="ORF">FIBRA_06495</name>
</gene>
<dbReference type="STRING" id="599839.J4H439"/>
<accession>J4H439</accession>
<dbReference type="EMBL" id="HE797150">
    <property type="protein sequence ID" value="CCM04324.1"/>
    <property type="molecule type" value="Genomic_DNA"/>
</dbReference>